<sequence>PGYSARMTKAGAIDSTEKSFKPLLEVSDNAFSDETILQRVIDNHDFGGSKIYTTSNTQRSLAKLYEYGELLTPGEVEGLRDVFGKSFADSLDKFVSKPTGIAGKTFEAGRKGLRELNHTSRTLMTTGELSFLLRQGNYRAWSRPKDAIRSFAVANRSLISPKYADHIDDAIRFMRSSKIGTEHGLWLGRWRDVKRLTQREEVFMAEWLDKVPVIGRIKKGFERGYVNGLNQIRADWFDEGLQIIERTGGDDKLISKWATYVNNMTGRADLDNIKDANKALKSMAETAKNVLFAPRFTASKWNRHKVAAEIMFGQETPNAMRRLLASDAVIKWRRYERFAHYATQNGWTVEWNPQSSDFLKLKEKDGVTRHDVLGGDTQLQVMLARLATGETKDVHTGLLKDNIATEIAQQYLAGKLNPLWSLIIDKTFGRTFTGEDIDDPKVLAKVIRDKFIPLYIADIKDKIFNEYEEQGKTVSESIGNSLLVTAHGWA</sequence>
<feature type="non-terminal residue" evidence="1">
    <location>
        <position position="490"/>
    </location>
</feature>
<reference evidence="1" key="1">
    <citation type="journal article" date="2015" name="Nature">
        <title>Complex archaea that bridge the gap between prokaryotes and eukaryotes.</title>
        <authorList>
            <person name="Spang A."/>
            <person name="Saw J.H."/>
            <person name="Jorgensen S.L."/>
            <person name="Zaremba-Niedzwiedzka K."/>
            <person name="Martijn J."/>
            <person name="Lind A.E."/>
            <person name="van Eijk R."/>
            <person name="Schleper C."/>
            <person name="Guy L."/>
            <person name="Ettema T.J."/>
        </authorList>
    </citation>
    <scope>NUCLEOTIDE SEQUENCE</scope>
</reference>
<name>A0A0F9BII2_9ZZZZ</name>
<gene>
    <name evidence="1" type="ORF">LCGC14_2523670</name>
</gene>
<proteinExistence type="predicted"/>
<comment type="caution">
    <text evidence="1">The sequence shown here is derived from an EMBL/GenBank/DDBJ whole genome shotgun (WGS) entry which is preliminary data.</text>
</comment>
<protein>
    <submittedName>
        <fullName evidence="1">Uncharacterized protein</fullName>
    </submittedName>
</protein>
<organism evidence="1">
    <name type="scientific">marine sediment metagenome</name>
    <dbReference type="NCBI Taxonomy" id="412755"/>
    <lineage>
        <taxon>unclassified sequences</taxon>
        <taxon>metagenomes</taxon>
        <taxon>ecological metagenomes</taxon>
    </lineage>
</organism>
<feature type="non-terminal residue" evidence="1">
    <location>
        <position position="1"/>
    </location>
</feature>
<accession>A0A0F9BII2</accession>
<dbReference type="AlphaFoldDB" id="A0A0F9BII2"/>
<evidence type="ECO:0000313" key="1">
    <source>
        <dbReference type="EMBL" id="KKL13647.1"/>
    </source>
</evidence>
<dbReference type="EMBL" id="LAZR01040773">
    <property type="protein sequence ID" value="KKL13647.1"/>
    <property type="molecule type" value="Genomic_DNA"/>
</dbReference>